<feature type="transmembrane region" description="Helical" evidence="1">
    <location>
        <begin position="275"/>
        <end position="294"/>
    </location>
</feature>
<evidence type="ECO:0000313" key="2">
    <source>
        <dbReference type="EMBL" id="SHF62875.1"/>
    </source>
</evidence>
<dbReference type="EMBL" id="FQVB01000022">
    <property type="protein sequence ID" value="SHF62875.1"/>
    <property type="molecule type" value="Genomic_DNA"/>
</dbReference>
<dbReference type="InterPro" id="IPR005240">
    <property type="entry name" value="DUF389"/>
</dbReference>
<feature type="transmembrane region" description="Helical" evidence="1">
    <location>
        <begin position="242"/>
        <end position="263"/>
    </location>
</feature>
<dbReference type="Pfam" id="PF04087">
    <property type="entry name" value="DUF389"/>
    <property type="match status" value="1"/>
</dbReference>
<dbReference type="STRING" id="1121391.SAMN02745206_02372"/>
<dbReference type="Proteomes" id="UP000184076">
    <property type="component" value="Unassembled WGS sequence"/>
</dbReference>
<dbReference type="RefSeq" id="WP_073039727.1">
    <property type="nucleotide sequence ID" value="NZ_FQVB01000022.1"/>
</dbReference>
<gene>
    <name evidence="2" type="ORF">SAMN02745206_02372</name>
</gene>
<feature type="transmembrane region" description="Helical" evidence="1">
    <location>
        <begin position="314"/>
        <end position="334"/>
    </location>
</feature>
<dbReference type="NCBIfam" id="TIGR00341">
    <property type="entry name" value="TIGR00341 family protein"/>
    <property type="match status" value="1"/>
</dbReference>
<dbReference type="PANTHER" id="PTHR20992:SF9">
    <property type="entry name" value="AT15442P-RELATED"/>
    <property type="match status" value="1"/>
</dbReference>
<feature type="transmembrane region" description="Helical" evidence="1">
    <location>
        <begin position="147"/>
        <end position="167"/>
    </location>
</feature>
<proteinExistence type="predicted"/>
<feature type="transmembrane region" description="Helical" evidence="1">
    <location>
        <begin position="215"/>
        <end position="235"/>
    </location>
</feature>
<keyword evidence="1" id="KW-0472">Membrane</keyword>
<evidence type="ECO:0000256" key="1">
    <source>
        <dbReference type="SAM" id="Phobius"/>
    </source>
</evidence>
<keyword evidence="1" id="KW-1133">Transmembrane helix</keyword>
<feature type="transmembrane region" description="Helical" evidence="1">
    <location>
        <begin position="123"/>
        <end position="141"/>
    </location>
</feature>
<organism evidence="2 3">
    <name type="scientific">Desulfacinum infernum DSM 9756</name>
    <dbReference type="NCBI Taxonomy" id="1121391"/>
    <lineage>
        <taxon>Bacteria</taxon>
        <taxon>Pseudomonadati</taxon>
        <taxon>Thermodesulfobacteriota</taxon>
        <taxon>Syntrophobacteria</taxon>
        <taxon>Syntrophobacterales</taxon>
        <taxon>Syntrophobacteraceae</taxon>
        <taxon>Desulfacinum</taxon>
    </lineage>
</organism>
<evidence type="ECO:0000313" key="3">
    <source>
        <dbReference type="Proteomes" id="UP000184076"/>
    </source>
</evidence>
<dbReference type="AlphaFoldDB" id="A0A1M5D7M4"/>
<protein>
    <submittedName>
        <fullName evidence="2">TIGR00341 family protein</fullName>
    </submittedName>
</protein>
<dbReference type="PANTHER" id="PTHR20992">
    <property type="entry name" value="AT15442P-RELATED"/>
    <property type="match status" value="1"/>
</dbReference>
<dbReference type="OrthoDB" id="9790659at2"/>
<feature type="transmembrane region" description="Helical" evidence="1">
    <location>
        <begin position="174"/>
        <end position="203"/>
    </location>
</feature>
<keyword evidence="3" id="KW-1185">Reference proteome</keyword>
<accession>A0A1M5D7M4</accession>
<keyword evidence="1" id="KW-0812">Transmembrane</keyword>
<reference evidence="3" key="1">
    <citation type="submission" date="2016-11" db="EMBL/GenBank/DDBJ databases">
        <authorList>
            <person name="Varghese N."/>
            <person name="Submissions S."/>
        </authorList>
    </citation>
    <scope>NUCLEOTIDE SEQUENCE [LARGE SCALE GENOMIC DNA]</scope>
    <source>
        <strain evidence="3">DSM 9756</strain>
    </source>
</reference>
<sequence length="344" mass="36558">MRLVEMTLPRDVCDFALQTLRDAGFKDAFAAPLDHQLALVRVVASPEAVEPLLEMINRNYEALPEFRAWVLEVEAVLPREEEEPKAGADPRPEPGRRFWDSRLLRISREELYTDVSQATVPNLAYVVLVVLSVVVATVGMVRGSQVVVLGAMVIAPLLSPNVALAMATTLGDGALALSAVSSLAIGTAAAVASAAAFGLFLQADPGLPEIASRTYVTLSDVVLALASGAAGALAMTTGMASALVGVMVAVALLPPLTACGLLLGSGHTAHAWRAALLFCANLIGINLSCVLCFWVMGIRPSLWWEQEKARNARIWAALVWAALMVLLLVLIWHTKTPLPAEEAP</sequence>
<name>A0A1M5D7M4_9BACT</name>